<dbReference type="EMBL" id="CP030144">
    <property type="protein sequence ID" value="AXR66164.1"/>
    <property type="molecule type" value="Genomic_DNA"/>
</dbReference>
<sequence length="74" mass="8697">MSFLWQKFLQKGDSFLKKHQTDSTHIGENILCPEKFQSQKTSKVLTENNVWELGEYHESHLYFSFYTPSSLHSG</sequence>
<evidence type="ECO:0000313" key="2">
    <source>
        <dbReference type="Proteomes" id="UP000258889"/>
    </source>
</evidence>
<gene>
    <name evidence="1" type="ORF">DQM28_12845</name>
</gene>
<reference evidence="1 2" key="1">
    <citation type="submission" date="2018-06" db="EMBL/GenBank/DDBJ databases">
        <authorList>
            <person name="Tortosa P."/>
        </authorList>
    </citation>
    <scope>NUCLEOTIDE SEQUENCE [LARGE SCALE GENOMIC DNA]</scope>
    <source>
        <strain evidence="1 2">MDI222</strain>
    </source>
</reference>
<protein>
    <submittedName>
        <fullName evidence="1">Uncharacterized protein</fullName>
    </submittedName>
</protein>
<reference evidence="1 2" key="2">
    <citation type="submission" date="2018-09" db="EMBL/GenBank/DDBJ databases">
        <title>Complete Genome sequences of three Leptospira mayottensis isolates obtained from Tenrecid mammals endemic to the Malagasy region.</title>
        <authorList>
            <person name="Cordonin C."/>
            <person name="Toty C."/>
        </authorList>
    </citation>
    <scope>NUCLEOTIDE SEQUENCE [LARGE SCALE GENOMIC DNA]</scope>
    <source>
        <strain evidence="1 2">MDI222</strain>
    </source>
</reference>
<proteinExistence type="predicted"/>
<name>A0ABM6YDF4_9LEPT</name>
<keyword evidence="2" id="KW-1185">Reference proteome</keyword>
<evidence type="ECO:0000313" key="1">
    <source>
        <dbReference type="EMBL" id="AXR66164.1"/>
    </source>
</evidence>
<dbReference type="Proteomes" id="UP000258889">
    <property type="component" value="Chromosome i"/>
</dbReference>
<accession>A0ABM6YDF4</accession>
<organism evidence="1 2">
    <name type="scientific">Leptospira mayottensis</name>
    <dbReference type="NCBI Taxonomy" id="1137606"/>
    <lineage>
        <taxon>Bacteria</taxon>
        <taxon>Pseudomonadati</taxon>
        <taxon>Spirochaetota</taxon>
        <taxon>Spirochaetia</taxon>
        <taxon>Leptospirales</taxon>
        <taxon>Leptospiraceae</taxon>
        <taxon>Leptospira</taxon>
    </lineage>
</organism>